<dbReference type="InterPro" id="IPR006016">
    <property type="entry name" value="UspA"/>
</dbReference>
<evidence type="ECO:0000313" key="3">
    <source>
        <dbReference type="EMBL" id="MBB4023585.1"/>
    </source>
</evidence>
<gene>
    <name evidence="3" type="ORF">GGR17_003420</name>
</gene>
<accession>A0A840CE18</accession>
<dbReference type="Gene3D" id="3.40.50.620">
    <property type="entry name" value="HUPs"/>
    <property type="match status" value="1"/>
</dbReference>
<dbReference type="SUPFAM" id="SSF52402">
    <property type="entry name" value="Adenine nucleotide alpha hydrolases-like"/>
    <property type="match status" value="1"/>
</dbReference>
<comment type="similarity">
    <text evidence="1">Belongs to the universal stress protein A family.</text>
</comment>
<dbReference type="Proteomes" id="UP000585681">
    <property type="component" value="Unassembled WGS sequence"/>
</dbReference>
<keyword evidence="4" id="KW-1185">Reference proteome</keyword>
<dbReference type="PRINTS" id="PR01438">
    <property type="entry name" value="UNVRSLSTRESS"/>
</dbReference>
<dbReference type="PANTHER" id="PTHR46268:SF6">
    <property type="entry name" value="UNIVERSAL STRESS PROTEIN UP12"/>
    <property type="match status" value="1"/>
</dbReference>
<dbReference type="InterPro" id="IPR006015">
    <property type="entry name" value="Universal_stress_UspA"/>
</dbReference>
<dbReference type="PANTHER" id="PTHR46268">
    <property type="entry name" value="STRESS RESPONSE PROTEIN NHAX"/>
    <property type="match status" value="1"/>
</dbReference>
<reference evidence="3" key="1">
    <citation type="submission" date="2020-08" db="EMBL/GenBank/DDBJ databases">
        <title>Genomic Encyclopedia of Type Strains, Phase IV (KMG-IV): sequencing the most valuable type-strain genomes for metagenomic binning, comparative biology and taxonomic classification.</title>
        <authorList>
            <person name="Goeker M."/>
        </authorList>
    </citation>
    <scope>NUCLEOTIDE SEQUENCE [LARGE SCALE GENOMIC DNA]</scope>
    <source>
        <strain evidence="3">DSM 105040</strain>
    </source>
</reference>
<dbReference type="RefSeq" id="WP_037209180.1">
    <property type="nucleotide sequence ID" value="NZ_JACIEQ010000006.1"/>
</dbReference>
<evidence type="ECO:0000313" key="4">
    <source>
        <dbReference type="Proteomes" id="UP000585681"/>
    </source>
</evidence>
<dbReference type="EMBL" id="JACIEQ010000006">
    <property type="protein sequence ID" value="MBB4023585.1"/>
    <property type="molecule type" value="Genomic_DNA"/>
</dbReference>
<name>A0A840CE18_9RHOB</name>
<evidence type="ECO:0000259" key="2">
    <source>
        <dbReference type="Pfam" id="PF00582"/>
    </source>
</evidence>
<comment type="caution">
    <text evidence="3">The sequence shown here is derived from an EMBL/GenBank/DDBJ whole genome shotgun (WGS) entry which is preliminary data.</text>
</comment>
<dbReference type="AlphaFoldDB" id="A0A840CE18"/>
<protein>
    <submittedName>
        <fullName evidence="3">Nucleotide-binding universal stress UspA family protein</fullName>
    </submittedName>
</protein>
<dbReference type="CDD" id="cd00293">
    <property type="entry name" value="USP-like"/>
    <property type="match status" value="1"/>
</dbReference>
<evidence type="ECO:0000256" key="1">
    <source>
        <dbReference type="ARBA" id="ARBA00008791"/>
    </source>
</evidence>
<feature type="domain" description="UspA" evidence="2">
    <location>
        <begin position="1"/>
        <end position="137"/>
    </location>
</feature>
<organism evidence="3 4">
    <name type="scientific">Actibacterium naphthalenivorans</name>
    <dbReference type="NCBI Taxonomy" id="1614693"/>
    <lineage>
        <taxon>Bacteria</taxon>
        <taxon>Pseudomonadati</taxon>
        <taxon>Pseudomonadota</taxon>
        <taxon>Alphaproteobacteria</taxon>
        <taxon>Rhodobacterales</taxon>
        <taxon>Roseobacteraceae</taxon>
        <taxon>Actibacterium</taxon>
    </lineage>
</organism>
<dbReference type="InterPro" id="IPR014729">
    <property type="entry name" value="Rossmann-like_a/b/a_fold"/>
</dbReference>
<proteinExistence type="inferred from homology"/>
<dbReference type="Pfam" id="PF00582">
    <property type="entry name" value="Usp"/>
    <property type="match status" value="1"/>
</dbReference>
<sequence length="138" mass="14715">MFKRIMAPVDLAHVERLGPALDCAADLAKHYGVPVVYVGVTSSLPSQLAHNPEEFGQKLAAFAEAEAARHGVETSAHTAIAHDPTTEVDDALMRAIDETGADLVVMASHVPNVMDYIWPSNGGKLAEHAKCSVMVVRS</sequence>